<dbReference type="InterPro" id="IPR034325">
    <property type="entry name" value="S-100_dom"/>
</dbReference>
<accession>A0AAV7N6K2</accession>
<reference evidence="5" key="1">
    <citation type="journal article" date="2022" name="bioRxiv">
        <title>Sequencing and chromosome-scale assembly of the giantPleurodeles waltlgenome.</title>
        <authorList>
            <person name="Brown T."/>
            <person name="Elewa A."/>
            <person name="Iarovenko S."/>
            <person name="Subramanian E."/>
            <person name="Araus A.J."/>
            <person name="Petzold A."/>
            <person name="Susuki M."/>
            <person name="Suzuki K.-i.T."/>
            <person name="Hayashi T."/>
            <person name="Toyoda A."/>
            <person name="Oliveira C."/>
            <person name="Osipova E."/>
            <person name="Leigh N.D."/>
            <person name="Simon A."/>
            <person name="Yun M.H."/>
        </authorList>
    </citation>
    <scope>NUCLEOTIDE SEQUENCE</scope>
    <source>
        <strain evidence="5">20211129_DDA</strain>
        <tissue evidence="5">Liver</tissue>
    </source>
</reference>
<comment type="similarity">
    <text evidence="1">Belongs to the S-100 family.</text>
</comment>
<dbReference type="AlphaFoldDB" id="A0AAV7N6K2"/>
<dbReference type="InterPro" id="IPR018247">
    <property type="entry name" value="EF_Hand_1_Ca_BS"/>
</dbReference>
<feature type="domain" description="EF-hand" evidence="4">
    <location>
        <begin position="10"/>
        <end position="45"/>
    </location>
</feature>
<dbReference type="PANTHER" id="PTHR11639">
    <property type="entry name" value="S100 CALCIUM-BINDING PROTEIN"/>
    <property type="match status" value="1"/>
</dbReference>
<dbReference type="InterPro" id="IPR011992">
    <property type="entry name" value="EF-hand-dom_pair"/>
</dbReference>
<protein>
    <recommendedName>
        <fullName evidence="4">EF-hand domain-containing protein</fullName>
    </recommendedName>
</protein>
<keyword evidence="6" id="KW-1185">Reference proteome</keyword>
<dbReference type="Pfam" id="PF01023">
    <property type="entry name" value="S_100"/>
    <property type="match status" value="1"/>
</dbReference>
<dbReference type="Gene3D" id="1.10.238.10">
    <property type="entry name" value="EF-hand"/>
    <property type="match status" value="2"/>
</dbReference>
<evidence type="ECO:0000259" key="4">
    <source>
        <dbReference type="PROSITE" id="PS50222"/>
    </source>
</evidence>
<dbReference type="PROSITE" id="PS00018">
    <property type="entry name" value="EF_HAND_1"/>
    <property type="match status" value="1"/>
</dbReference>
<keyword evidence="3" id="KW-0106">Calcium</keyword>
<evidence type="ECO:0000313" key="6">
    <source>
        <dbReference type="Proteomes" id="UP001066276"/>
    </source>
</evidence>
<dbReference type="GO" id="GO:0005509">
    <property type="term" value="F:calcium ion binding"/>
    <property type="evidence" value="ECO:0007669"/>
    <property type="project" value="InterPro"/>
</dbReference>
<dbReference type="InterPro" id="IPR002048">
    <property type="entry name" value="EF_hand_dom"/>
</dbReference>
<sequence length="163" mass="18725">MYYSRGKLNLALIIQDDAIIHLDLDGDGEVDFLEFIEFITEITTELQKMYIRSVLRDNKIPRFDAQSPAEKAIVVLIKVFYKYAGKGGNPLCLERRELRQLLRKEMPTLNSCLEGNSNLTEILTNLEENGKAEIDFREFMEFVGNFAVAVDFSFIKLSCDDDN</sequence>
<dbReference type="Proteomes" id="UP001066276">
    <property type="component" value="Chromosome 9"/>
</dbReference>
<keyword evidence="2" id="KW-0479">Metal-binding</keyword>
<comment type="caution">
    <text evidence="5">The sequence shown here is derived from an EMBL/GenBank/DDBJ whole genome shotgun (WGS) entry which is preliminary data.</text>
</comment>
<dbReference type="InterPro" id="IPR013787">
    <property type="entry name" value="S100_Ca-bd_sub"/>
</dbReference>
<dbReference type="PANTHER" id="PTHR11639:SF134">
    <property type="entry name" value="PROTEIN S100-A1-RELATED"/>
    <property type="match status" value="1"/>
</dbReference>
<evidence type="ECO:0000256" key="1">
    <source>
        <dbReference type="ARBA" id="ARBA00007323"/>
    </source>
</evidence>
<dbReference type="CDD" id="cd00213">
    <property type="entry name" value="S-100"/>
    <property type="match status" value="1"/>
</dbReference>
<dbReference type="SMART" id="SM00054">
    <property type="entry name" value="EFh"/>
    <property type="match status" value="2"/>
</dbReference>
<dbReference type="PROSITE" id="PS50222">
    <property type="entry name" value="EF_HAND_2"/>
    <property type="match status" value="1"/>
</dbReference>
<evidence type="ECO:0000256" key="3">
    <source>
        <dbReference type="ARBA" id="ARBA00022837"/>
    </source>
</evidence>
<evidence type="ECO:0000313" key="5">
    <source>
        <dbReference type="EMBL" id="KAJ1110162.1"/>
    </source>
</evidence>
<gene>
    <name evidence="5" type="ORF">NDU88_007517</name>
</gene>
<proteinExistence type="inferred from homology"/>
<dbReference type="SMART" id="SM01394">
    <property type="entry name" value="S_100"/>
    <property type="match status" value="1"/>
</dbReference>
<dbReference type="SUPFAM" id="SSF47473">
    <property type="entry name" value="EF-hand"/>
    <property type="match status" value="2"/>
</dbReference>
<dbReference type="GO" id="GO:0046914">
    <property type="term" value="F:transition metal ion binding"/>
    <property type="evidence" value="ECO:0007669"/>
    <property type="project" value="InterPro"/>
</dbReference>
<evidence type="ECO:0000256" key="2">
    <source>
        <dbReference type="ARBA" id="ARBA00022723"/>
    </source>
</evidence>
<organism evidence="5 6">
    <name type="scientific">Pleurodeles waltl</name>
    <name type="common">Iberian ribbed newt</name>
    <dbReference type="NCBI Taxonomy" id="8319"/>
    <lineage>
        <taxon>Eukaryota</taxon>
        <taxon>Metazoa</taxon>
        <taxon>Chordata</taxon>
        <taxon>Craniata</taxon>
        <taxon>Vertebrata</taxon>
        <taxon>Euteleostomi</taxon>
        <taxon>Amphibia</taxon>
        <taxon>Batrachia</taxon>
        <taxon>Caudata</taxon>
        <taxon>Salamandroidea</taxon>
        <taxon>Salamandridae</taxon>
        <taxon>Pleurodelinae</taxon>
        <taxon>Pleurodeles</taxon>
    </lineage>
</organism>
<dbReference type="GO" id="GO:0048306">
    <property type="term" value="F:calcium-dependent protein binding"/>
    <property type="evidence" value="ECO:0007669"/>
    <property type="project" value="TreeGrafter"/>
</dbReference>
<dbReference type="EMBL" id="JANPWB010000013">
    <property type="protein sequence ID" value="KAJ1110162.1"/>
    <property type="molecule type" value="Genomic_DNA"/>
</dbReference>
<name>A0AAV7N6K2_PLEWA</name>